<dbReference type="GeneID" id="28976157"/>
<dbReference type="Pfam" id="PF11951">
    <property type="entry name" value="Fungal_trans_2"/>
    <property type="match status" value="1"/>
</dbReference>
<dbReference type="InterPro" id="IPR001138">
    <property type="entry name" value="Zn2Cys6_DnaBD"/>
</dbReference>
<feature type="region of interest" description="Disordered" evidence="3">
    <location>
        <begin position="81"/>
        <end position="101"/>
    </location>
</feature>
<evidence type="ECO:0000256" key="2">
    <source>
        <dbReference type="ARBA" id="ARBA00023242"/>
    </source>
</evidence>
<dbReference type="EMBL" id="KQ474074">
    <property type="protein sequence ID" value="KPV77319.1"/>
    <property type="molecule type" value="Genomic_DNA"/>
</dbReference>
<organism evidence="5 6">
    <name type="scientific">Rhodotorula graminis (strain WP1)</name>
    <dbReference type="NCBI Taxonomy" id="578459"/>
    <lineage>
        <taxon>Eukaryota</taxon>
        <taxon>Fungi</taxon>
        <taxon>Dikarya</taxon>
        <taxon>Basidiomycota</taxon>
        <taxon>Pucciniomycotina</taxon>
        <taxon>Microbotryomycetes</taxon>
        <taxon>Sporidiobolales</taxon>
        <taxon>Sporidiobolaceae</taxon>
        <taxon>Rhodotorula</taxon>
    </lineage>
</organism>
<evidence type="ECO:0000259" key="4">
    <source>
        <dbReference type="PROSITE" id="PS50048"/>
    </source>
</evidence>
<dbReference type="Pfam" id="PF00172">
    <property type="entry name" value="Zn_clus"/>
    <property type="match status" value="1"/>
</dbReference>
<name>A0A194S9Q4_RHOGW</name>
<dbReference type="OrthoDB" id="5419315at2759"/>
<evidence type="ECO:0000313" key="5">
    <source>
        <dbReference type="EMBL" id="KPV77319.1"/>
    </source>
</evidence>
<protein>
    <recommendedName>
        <fullName evidence="4">Zn(2)-C6 fungal-type domain-containing protein</fullName>
    </recommendedName>
</protein>
<dbReference type="PANTHER" id="PTHR37534">
    <property type="entry name" value="TRANSCRIPTIONAL ACTIVATOR PROTEIN UGA3"/>
    <property type="match status" value="1"/>
</dbReference>
<sequence length="678" mass="72518">MASDDGSNSTGKTRSKAGCLTCRQRRKKCDETHSKEHGGACQRCISGAWRCEWPAPPSAAPVRVFQRGAKVRAKQERLASLAVDGSVPPPGPVASTSTSASAPILAGPPQLDPLSSILPPSTHAPAPASTSILPPTLSFPHLAPPTSAADVARPLSTHLAPPSAAHVPPGVMSHHLAISPFFQSGASATLSLPAFLPADEPGPERLEPDAFWQSVDSQFGVQFSAPPVPVPSTSFPPVSSGQEDTLDPAYDAFFVAHLCALDKPLRDAVISQIRSTIASSELCKHAALATTMLLRLHVLRDAPKEAGTPSVPGADEYEVQRLRAKADEYYRRGLEHLSHQSIPITAKMLALFDLWLHQFITVGAEAASFLLLLGDVFALELGPRPSIQHSPINTPEQVIIAISAWEDCIRCATSPRRRPFFSFADLPGDPLSPSSSALRDSVNDVRSDIPALGYMPVGLLLCIAAIANLSVDMEALPDVVVKAKASAIERAVRGWRPLPPVAGLDSAAFVEQVSTSEMWRHAIIIYLYQVGHRHGPMSAVLCAAVQQILKIGSPLLARFEPGRISDLATLSPSPSTSSTSSPTSLVDPSTSEACIASAAIALFAPMARAVPFFLAGTCAMTPVERRTCIAGLRACGEDRGYHDDMLALERIWERQRSDGWPKPWREVLDEEKLHVVFL</sequence>
<reference evidence="5 6" key="1">
    <citation type="journal article" date="2015" name="Front. Microbiol.">
        <title>Genome sequence of the plant growth promoting endophytic yeast Rhodotorula graminis WP1.</title>
        <authorList>
            <person name="Firrincieli A."/>
            <person name="Otillar R."/>
            <person name="Salamov A."/>
            <person name="Schmutz J."/>
            <person name="Khan Z."/>
            <person name="Redman R.S."/>
            <person name="Fleck N.D."/>
            <person name="Lindquist E."/>
            <person name="Grigoriev I.V."/>
            <person name="Doty S.L."/>
        </authorList>
    </citation>
    <scope>NUCLEOTIDE SEQUENCE [LARGE SCALE GENOMIC DNA]</scope>
    <source>
        <strain evidence="5 6">WP1</strain>
    </source>
</reference>
<dbReference type="CDD" id="cd00067">
    <property type="entry name" value="GAL4"/>
    <property type="match status" value="1"/>
</dbReference>
<dbReference type="GO" id="GO:0000981">
    <property type="term" value="F:DNA-binding transcription factor activity, RNA polymerase II-specific"/>
    <property type="evidence" value="ECO:0007669"/>
    <property type="project" value="InterPro"/>
</dbReference>
<gene>
    <name evidence="5" type="ORF">RHOBADRAFT_51197</name>
</gene>
<dbReference type="Gene3D" id="4.10.240.10">
    <property type="entry name" value="Zn(2)-C6 fungal-type DNA-binding domain"/>
    <property type="match status" value="1"/>
</dbReference>
<dbReference type="PROSITE" id="PS50048">
    <property type="entry name" value="ZN2_CY6_FUNGAL_2"/>
    <property type="match status" value="1"/>
</dbReference>
<keyword evidence="6" id="KW-1185">Reference proteome</keyword>
<dbReference type="PANTHER" id="PTHR37534:SF46">
    <property type="entry name" value="ZN(II)2CYS6 TRANSCRIPTION FACTOR (EUROFUNG)"/>
    <property type="match status" value="1"/>
</dbReference>
<accession>A0A194S9Q4</accession>
<evidence type="ECO:0000256" key="1">
    <source>
        <dbReference type="ARBA" id="ARBA00004123"/>
    </source>
</evidence>
<evidence type="ECO:0000256" key="3">
    <source>
        <dbReference type="SAM" id="MobiDB-lite"/>
    </source>
</evidence>
<dbReference type="AlphaFoldDB" id="A0A194S9Q4"/>
<dbReference type="GO" id="GO:0008270">
    <property type="term" value="F:zinc ion binding"/>
    <property type="evidence" value="ECO:0007669"/>
    <property type="project" value="InterPro"/>
</dbReference>
<feature type="domain" description="Zn(2)-C6 fungal-type" evidence="4">
    <location>
        <begin position="18"/>
        <end position="53"/>
    </location>
</feature>
<dbReference type="InterPro" id="IPR021858">
    <property type="entry name" value="Fun_TF"/>
</dbReference>
<dbReference type="PROSITE" id="PS00463">
    <property type="entry name" value="ZN2_CY6_FUNGAL_1"/>
    <property type="match status" value="1"/>
</dbReference>
<dbReference type="GO" id="GO:0005634">
    <property type="term" value="C:nucleus"/>
    <property type="evidence" value="ECO:0007669"/>
    <property type="project" value="UniProtKB-SubCell"/>
</dbReference>
<keyword evidence="2" id="KW-0539">Nucleus</keyword>
<dbReference type="SUPFAM" id="SSF57701">
    <property type="entry name" value="Zn2/Cys6 DNA-binding domain"/>
    <property type="match status" value="1"/>
</dbReference>
<evidence type="ECO:0000313" key="6">
    <source>
        <dbReference type="Proteomes" id="UP000053890"/>
    </source>
</evidence>
<proteinExistence type="predicted"/>
<dbReference type="RefSeq" id="XP_018273368.1">
    <property type="nucleotide sequence ID" value="XM_018415709.1"/>
</dbReference>
<dbReference type="SMART" id="SM00066">
    <property type="entry name" value="GAL4"/>
    <property type="match status" value="1"/>
</dbReference>
<dbReference type="STRING" id="578459.A0A194S9Q4"/>
<dbReference type="Proteomes" id="UP000053890">
    <property type="component" value="Unassembled WGS sequence"/>
</dbReference>
<dbReference type="InterPro" id="IPR036864">
    <property type="entry name" value="Zn2-C6_fun-type_DNA-bd_sf"/>
</dbReference>
<comment type="subcellular location">
    <subcellularLocation>
        <location evidence="1">Nucleus</location>
    </subcellularLocation>
</comment>